<reference evidence="1 2" key="1">
    <citation type="submission" date="2015-12" db="EMBL/GenBank/DDBJ databases">
        <title>Draft genome sequence of the thermoanaerobe Thermotalea metallivorans, an isolate from the runoff channel of the Great Artesian Basin, Australia.</title>
        <authorList>
            <person name="Patel B.K."/>
        </authorList>
    </citation>
    <scope>NUCLEOTIDE SEQUENCE [LARGE SCALE GENOMIC DNA]</scope>
    <source>
        <strain evidence="1 2">B2-1</strain>
    </source>
</reference>
<protein>
    <recommendedName>
        <fullName evidence="3">FdrA domain protein</fullName>
    </recommendedName>
</protein>
<accession>A0A140L138</accession>
<evidence type="ECO:0008006" key="3">
    <source>
        <dbReference type="Google" id="ProtNLM"/>
    </source>
</evidence>
<proteinExistence type="predicted"/>
<dbReference type="STRING" id="520762.AN619_24550"/>
<evidence type="ECO:0000313" key="2">
    <source>
        <dbReference type="Proteomes" id="UP000070456"/>
    </source>
</evidence>
<keyword evidence="2" id="KW-1185">Reference proteome</keyword>
<organism evidence="1 2">
    <name type="scientific">Thermotalea metallivorans</name>
    <dbReference type="NCBI Taxonomy" id="520762"/>
    <lineage>
        <taxon>Bacteria</taxon>
        <taxon>Bacillati</taxon>
        <taxon>Bacillota</taxon>
        <taxon>Clostridia</taxon>
        <taxon>Peptostreptococcales</taxon>
        <taxon>Thermotaleaceae</taxon>
        <taxon>Thermotalea</taxon>
    </lineage>
</organism>
<dbReference type="OrthoDB" id="48287at2"/>
<gene>
    <name evidence="1" type="ORF">AN619_24550</name>
</gene>
<dbReference type="AlphaFoldDB" id="A0A140L138"/>
<sequence length="59" mass="6729">MSKISELFKKEIKVINIGLEDFAKDLEKQKVKVVHVAWRPPAGGNERMVLLLAKLRKKG</sequence>
<dbReference type="RefSeq" id="WP_068557354.1">
    <property type="nucleotide sequence ID" value="NZ_LOEE01000059.1"/>
</dbReference>
<comment type="caution">
    <text evidence="1">The sequence shown here is derived from an EMBL/GenBank/DDBJ whole genome shotgun (WGS) entry which is preliminary data.</text>
</comment>
<name>A0A140L138_9FIRM</name>
<dbReference type="EMBL" id="LOEE01000059">
    <property type="protein sequence ID" value="KXG74263.1"/>
    <property type="molecule type" value="Genomic_DNA"/>
</dbReference>
<evidence type="ECO:0000313" key="1">
    <source>
        <dbReference type="EMBL" id="KXG74263.1"/>
    </source>
</evidence>
<dbReference type="Proteomes" id="UP000070456">
    <property type="component" value="Unassembled WGS sequence"/>
</dbReference>
<dbReference type="Gene3D" id="3.40.50.720">
    <property type="entry name" value="NAD(P)-binding Rossmann-like Domain"/>
    <property type="match status" value="1"/>
</dbReference>